<keyword evidence="3" id="KW-1185">Reference proteome</keyword>
<gene>
    <name evidence="2" type="ORF">MXMO3_01826</name>
</gene>
<organism evidence="2 3">
    <name type="scientific">Maritalea myrionectae</name>
    <dbReference type="NCBI Taxonomy" id="454601"/>
    <lineage>
        <taxon>Bacteria</taxon>
        <taxon>Pseudomonadati</taxon>
        <taxon>Pseudomonadota</taxon>
        <taxon>Alphaproteobacteria</taxon>
        <taxon>Hyphomicrobiales</taxon>
        <taxon>Devosiaceae</taxon>
        <taxon>Maritalea</taxon>
    </lineage>
</organism>
<evidence type="ECO:0000313" key="3">
    <source>
        <dbReference type="Proteomes" id="UP000258927"/>
    </source>
</evidence>
<dbReference type="RefSeq" id="WP_117395680.1">
    <property type="nucleotide sequence ID" value="NZ_CP021330.1"/>
</dbReference>
<dbReference type="KEGG" id="mmyr:MXMO3_01826"/>
<dbReference type="EMBL" id="CP021330">
    <property type="protein sequence ID" value="AVX04351.1"/>
    <property type="molecule type" value="Genomic_DNA"/>
</dbReference>
<reference evidence="2 3" key="1">
    <citation type="submission" date="2017-05" db="EMBL/GenBank/DDBJ databases">
        <title>Genome Analysis of Maritalea myrionectae HL2708#5.</title>
        <authorList>
            <consortium name="Cotde Inc.-PKNU"/>
            <person name="Jang D."/>
            <person name="Oh H.-M."/>
        </authorList>
    </citation>
    <scope>NUCLEOTIDE SEQUENCE [LARGE SCALE GENOMIC DNA]</scope>
    <source>
        <strain evidence="2 3">HL2708#5</strain>
    </source>
</reference>
<feature type="region of interest" description="Disordered" evidence="1">
    <location>
        <begin position="67"/>
        <end position="89"/>
    </location>
</feature>
<name>A0A2R4ME82_9HYPH</name>
<accession>A0A2R4ME82</accession>
<proteinExistence type="predicted"/>
<sequence>MTKNFDFNTNFVSVDSQEKGAEFEVYSDAGEPTGMFITLAGPDSTRRKKTHARLKDFYLKFGISAQKDDPKGRKARRAAAAQGSKYTGDTSNELHAMQMEDAVAATISWRYPDGFEGPKCTAENAIVLYSKHPTLLEQVLDAADDLNRFMKS</sequence>
<dbReference type="AlphaFoldDB" id="A0A2R4ME82"/>
<protein>
    <submittedName>
        <fullName evidence="2">Uncharacterized protein</fullName>
    </submittedName>
</protein>
<dbReference type="Proteomes" id="UP000258927">
    <property type="component" value="Chromosome"/>
</dbReference>
<evidence type="ECO:0000313" key="2">
    <source>
        <dbReference type="EMBL" id="AVX04351.1"/>
    </source>
</evidence>
<evidence type="ECO:0000256" key="1">
    <source>
        <dbReference type="SAM" id="MobiDB-lite"/>
    </source>
</evidence>